<dbReference type="GO" id="GO:0016887">
    <property type="term" value="F:ATP hydrolysis activity"/>
    <property type="evidence" value="ECO:0007669"/>
    <property type="project" value="InterPro"/>
</dbReference>
<evidence type="ECO:0000313" key="8">
    <source>
        <dbReference type="EMBL" id="BBZ34757.1"/>
    </source>
</evidence>
<dbReference type="InterPro" id="IPR005116">
    <property type="entry name" value="Transp-assoc_OB_typ1"/>
</dbReference>
<dbReference type="SUPFAM" id="SSF50331">
    <property type="entry name" value="MOP-like"/>
    <property type="match status" value="1"/>
</dbReference>
<feature type="domain" description="ABC transporter" evidence="6">
    <location>
        <begin position="1"/>
        <end position="235"/>
    </location>
</feature>
<evidence type="ECO:0000256" key="5">
    <source>
        <dbReference type="PROSITE-ProRule" id="PRU01213"/>
    </source>
</evidence>
<dbReference type="RefSeq" id="WP_085148585.1">
    <property type="nucleotide sequence ID" value="NZ_AP022612.1"/>
</dbReference>
<evidence type="ECO:0000256" key="4">
    <source>
        <dbReference type="ARBA" id="ARBA00022840"/>
    </source>
</evidence>
<dbReference type="GO" id="GO:0015689">
    <property type="term" value="P:molybdate ion transport"/>
    <property type="evidence" value="ECO:0007669"/>
    <property type="project" value="InterPro"/>
</dbReference>
<keyword evidence="9" id="KW-1185">Reference proteome</keyword>
<dbReference type="SUPFAM" id="SSF52540">
    <property type="entry name" value="P-loop containing nucleoside triphosphate hydrolases"/>
    <property type="match status" value="1"/>
</dbReference>
<dbReference type="PROSITE" id="PS00211">
    <property type="entry name" value="ABC_TRANSPORTER_1"/>
    <property type="match status" value="1"/>
</dbReference>
<evidence type="ECO:0000313" key="9">
    <source>
        <dbReference type="Proteomes" id="UP000466931"/>
    </source>
</evidence>
<dbReference type="Gene3D" id="2.40.50.100">
    <property type="match status" value="1"/>
</dbReference>
<dbReference type="PROSITE" id="PS51866">
    <property type="entry name" value="MOP"/>
    <property type="match status" value="1"/>
</dbReference>
<dbReference type="InterPro" id="IPR003439">
    <property type="entry name" value="ABC_transporter-like_ATP-bd"/>
</dbReference>
<dbReference type="InterPro" id="IPR017871">
    <property type="entry name" value="ABC_transporter-like_CS"/>
</dbReference>
<dbReference type="Pfam" id="PF00005">
    <property type="entry name" value="ABC_tran"/>
    <property type="match status" value="1"/>
</dbReference>
<dbReference type="OrthoDB" id="9112331at2"/>
<dbReference type="AlphaFoldDB" id="A0A7I7XZM2"/>
<dbReference type="InterPro" id="IPR050093">
    <property type="entry name" value="ABC_SmlMolc_Importer"/>
</dbReference>
<dbReference type="InterPro" id="IPR027417">
    <property type="entry name" value="P-loop_NTPase"/>
</dbReference>
<sequence length="361" mass="37269">MSSLRVRARLAQRGVDLDMALADGEVLAVLGPNGVGKSTLLMLIAGLLCPDDGRIDLGDTVVTDTAAGTFVPPHARGVAMLSQQAMLFPHMTALANVAYAPRCRGQSRPQARATARRWLDAVGATDLADRRPAQLSGGQAQRVAVARALAAEPQVLLLDEPMAALDVTAAPALRRLLREVLREAGRTAIIVTHDLLDALAIADQAVVIDDGRVVESGPVRDVLAAPRSEFAARIAGINLIPGLVSEPGALRTDWGESISGVGDVTVGSGAVALFRPAAVAVHLSPPQGSPRNVLPVTIAELDIHGGGVRIRGAEQPDGGVGLAADITAASAADLDLEPGQTVYFAVKAQEVQLHPALPAGT</sequence>
<gene>
    <name evidence="8" type="ORF">MCNF_33620</name>
</gene>
<dbReference type="InterPro" id="IPR003593">
    <property type="entry name" value="AAA+_ATPase"/>
</dbReference>
<protein>
    <submittedName>
        <fullName evidence="8">Molybdenum ABC transporter ATP-binding protein</fullName>
    </submittedName>
</protein>
<reference evidence="8" key="2">
    <citation type="submission" date="2020-02" db="EMBL/GenBank/DDBJ databases">
        <authorList>
            <person name="Matsumoto Y."/>
            <person name="Motooka D."/>
            <person name="Nakamura S."/>
        </authorList>
    </citation>
    <scope>NUCLEOTIDE SEQUENCE</scope>
    <source>
        <strain evidence="8">JCM 13671</strain>
    </source>
</reference>
<dbReference type="EMBL" id="AP022612">
    <property type="protein sequence ID" value="BBZ34757.1"/>
    <property type="molecule type" value="Genomic_DNA"/>
</dbReference>
<dbReference type="InterPro" id="IPR008995">
    <property type="entry name" value="Mo/tungstate-bd_C_term_dom"/>
</dbReference>
<dbReference type="GO" id="GO:0005524">
    <property type="term" value="F:ATP binding"/>
    <property type="evidence" value="ECO:0007669"/>
    <property type="project" value="UniProtKB-KW"/>
</dbReference>
<keyword evidence="3" id="KW-0547">Nucleotide-binding</keyword>
<evidence type="ECO:0000256" key="2">
    <source>
        <dbReference type="ARBA" id="ARBA00022505"/>
    </source>
</evidence>
<accession>A0A7I7XZM2</accession>
<dbReference type="SMART" id="SM00382">
    <property type="entry name" value="AAA"/>
    <property type="match status" value="1"/>
</dbReference>
<keyword evidence="2 5" id="KW-0500">Molybdenum</keyword>
<evidence type="ECO:0000256" key="1">
    <source>
        <dbReference type="ARBA" id="ARBA00022448"/>
    </source>
</evidence>
<keyword evidence="1" id="KW-0813">Transport</keyword>
<dbReference type="PANTHER" id="PTHR42781:SF4">
    <property type="entry name" value="SPERMIDINE_PUTRESCINE IMPORT ATP-BINDING PROTEIN POTA"/>
    <property type="match status" value="1"/>
</dbReference>
<dbReference type="Proteomes" id="UP000466931">
    <property type="component" value="Chromosome"/>
</dbReference>
<reference evidence="8" key="1">
    <citation type="journal article" date="2019" name="Emerg. Microbes Infect.">
        <title>Comprehensive subspecies identification of 175 nontuberculous mycobacteria species based on 7547 genomic profiles.</title>
        <authorList>
            <person name="Matsumoto Y."/>
            <person name="Kinjo T."/>
            <person name="Motooka D."/>
            <person name="Nabeya D."/>
            <person name="Jung N."/>
            <person name="Uechi K."/>
            <person name="Horii T."/>
            <person name="Iida T."/>
            <person name="Fujita J."/>
            <person name="Nakamura S."/>
        </authorList>
    </citation>
    <scope>NUCLEOTIDE SEQUENCE [LARGE SCALE GENOMIC DNA]</scope>
    <source>
        <strain evidence="8">JCM 13671</strain>
    </source>
</reference>
<evidence type="ECO:0000256" key="3">
    <source>
        <dbReference type="ARBA" id="ARBA00022741"/>
    </source>
</evidence>
<dbReference type="InterPro" id="IPR004606">
    <property type="entry name" value="Mop_domain"/>
</dbReference>
<keyword evidence="4 8" id="KW-0067">ATP-binding</keyword>
<dbReference type="Pfam" id="PF03459">
    <property type="entry name" value="TOBE"/>
    <property type="match status" value="1"/>
</dbReference>
<dbReference type="PROSITE" id="PS50893">
    <property type="entry name" value="ABC_TRANSPORTER_2"/>
    <property type="match status" value="1"/>
</dbReference>
<name>A0A7I7XZM2_9MYCO</name>
<evidence type="ECO:0000259" key="7">
    <source>
        <dbReference type="PROSITE" id="PS51866"/>
    </source>
</evidence>
<feature type="domain" description="Mop" evidence="7">
    <location>
        <begin position="287"/>
        <end position="355"/>
    </location>
</feature>
<proteinExistence type="predicted"/>
<evidence type="ECO:0000259" key="6">
    <source>
        <dbReference type="PROSITE" id="PS50893"/>
    </source>
</evidence>
<dbReference type="PANTHER" id="PTHR42781">
    <property type="entry name" value="SPERMIDINE/PUTRESCINE IMPORT ATP-BINDING PROTEIN POTA"/>
    <property type="match status" value="1"/>
</dbReference>
<dbReference type="Gene3D" id="3.40.50.300">
    <property type="entry name" value="P-loop containing nucleotide triphosphate hydrolases"/>
    <property type="match status" value="1"/>
</dbReference>
<organism evidence="8 9">
    <name type="scientific">Mycolicibacterium confluentis</name>
    <dbReference type="NCBI Taxonomy" id="28047"/>
    <lineage>
        <taxon>Bacteria</taxon>
        <taxon>Bacillati</taxon>
        <taxon>Actinomycetota</taxon>
        <taxon>Actinomycetes</taxon>
        <taxon>Mycobacteriales</taxon>
        <taxon>Mycobacteriaceae</taxon>
        <taxon>Mycolicibacterium</taxon>
    </lineage>
</organism>